<proteinExistence type="predicted"/>
<protein>
    <submittedName>
        <fullName evidence="1">Uncharacterized protein</fullName>
    </submittedName>
</protein>
<gene>
    <name evidence="1" type="ORF">CNECB9_350047</name>
</gene>
<dbReference type="EMBL" id="FMSH01000279">
    <property type="protein sequence ID" value="SCU76988.1"/>
    <property type="molecule type" value="Genomic_DNA"/>
</dbReference>
<sequence length="109" mass="11869">MTHEIPSATETTPEGLKSLIEHVGSAAARGQLDPEFVRKLGKRIGNELQVMKATRLPGDSELAGLEESIEALLLAVDRKYGARLTRSLQKLREHEIPFAGGESKASQPH</sequence>
<dbReference type="RefSeq" id="WP_340526693.1">
    <property type="nucleotide sequence ID" value="NZ_FMSH01000279.1"/>
</dbReference>
<reference evidence="1" key="1">
    <citation type="submission" date="2016-09" db="EMBL/GenBank/DDBJ databases">
        <authorList>
            <person name="Capua I."/>
            <person name="De Benedictis P."/>
            <person name="Joannis T."/>
            <person name="Lombin L.H."/>
            <person name="Cattoli G."/>
        </authorList>
    </citation>
    <scope>NUCLEOTIDE SEQUENCE</scope>
    <source>
        <strain evidence="1">B9</strain>
    </source>
</reference>
<dbReference type="AlphaFoldDB" id="A0A1K0II18"/>
<name>A0A1K0II18_CUPNE</name>
<evidence type="ECO:0000313" key="1">
    <source>
        <dbReference type="EMBL" id="SCU76988.1"/>
    </source>
</evidence>
<organism evidence="1">
    <name type="scientific">Cupriavidus necator</name>
    <name type="common">Alcaligenes eutrophus</name>
    <name type="synonym">Ralstonia eutropha</name>
    <dbReference type="NCBI Taxonomy" id="106590"/>
    <lineage>
        <taxon>Bacteria</taxon>
        <taxon>Pseudomonadati</taxon>
        <taxon>Pseudomonadota</taxon>
        <taxon>Betaproteobacteria</taxon>
        <taxon>Burkholderiales</taxon>
        <taxon>Burkholderiaceae</taxon>
        <taxon>Cupriavidus</taxon>
    </lineage>
</organism>
<accession>A0A1K0II18</accession>